<sequence>MVVMLAERGQWHASRIVIRPQHRDQPDVARHQRQNTHGGIEARGGERHGVRANPNADIGKARQLRSESGTMPPFSASFAITALCSAIFCSALPSSPAWTPNSCPSSRRAARLESRSSSFSRSTIDDW</sequence>
<name>A0A2A2M4Y7_9BILA</name>
<feature type="compositionally biased region" description="Basic and acidic residues" evidence="1">
    <location>
        <begin position="21"/>
        <end position="30"/>
    </location>
</feature>
<comment type="caution">
    <text evidence="2">The sequence shown here is derived from an EMBL/GenBank/DDBJ whole genome shotgun (WGS) entry which is preliminary data.</text>
</comment>
<feature type="region of interest" description="Disordered" evidence="1">
    <location>
        <begin position="21"/>
        <end position="70"/>
    </location>
</feature>
<evidence type="ECO:0000256" key="1">
    <source>
        <dbReference type="SAM" id="MobiDB-lite"/>
    </source>
</evidence>
<proteinExistence type="predicted"/>
<dbReference type="AlphaFoldDB" id="A0A2A2M4Y7"/>
<evidence type="ECO:0000313" key="2">
    <source>
        <dbReference type="EMBL" id="PAV93482.1"/>
    </source>
</evidence>
<dbReference type="Proteomes" id="UP000218231">
    <property type="component" value="Unassembled WGS sequence"/>
</dbReference>
<feature type="compositionally biased region" description="Low complexity" evidence="1">
    <location>
        <begin position="115"/>
        <end position="127"/>
    </location>
</feature>
<reference evidence="2 3" key="1">
    <citation type="journal article" date="2017" name="Curr. Biol.">
        <title>Genome architecture and evolution of a unichromosomal asexual nematode.</title>
        <authorList>
            <person name="Fradin H."/>
            <person name="Zegar C."/>
            <person name="Gutwein M."/>
            <person name="Lucas J."/>
            <person name="Kovtun M."/>
            <person name="Corcoran D."/>
            <person name="Baugh L.R."/>
            <person name="Kiontke K."/>
            <person name="Gunsalus K."/>
            <person name="Fitch D.H."/>
            <person name="Piano F."/>
        </authorList>
    </citation>
    <scope>NUCLEOTIDE SEQUENCE [LARGE SCALE GENOMIC DNA]</scope>
    <source>
        <strain evidence="2">PF1309</strain>
    </source>
</reference>
<evidence type="ECO:0000313" key="3">
    <source>
        <dbReference type="Proteomes" id="UP000218231"/>
    </source>
</evidence>
<protein>
    <submittedName>
        <fullName evidence="2">Uncharacterized protein</fullName>
    </submittedName>
</protein>
<feature type="compositionally biased region" description="Polar residues" evidence="1">
    <location>
        <begin position="94"/>
        <end position="104"/>
    </location>
</feature>
<accession>A0A2A2M4Y7</accession>
<gene>
    <name evidence="2" type="ORF">WR25_15998</name>
</gene>
<organism evidence="2 3">
    <name type="scientific">Diploscapter pachys</name>
    <dbReference type="NCBI Taxonomy" id="2018661"/>
    <lineage>
        <taxon>Eukaryota</taxon>
        <taxon>Metazoa</taxon>
        <taxon>Ecdysozoa</taxon>
        <taxon>Nematoda</taxon>
        <taxon>Chromadorea</taxon>
        <taxon>Rhabditida</taxon>
        <taxon>Rhabditina</taxon>
        <taxon>Rhabditomorpha</taxon>
        <taxon>Rhabditoidea</taxon>
        <taxon>Rhabditidae</taxon>
        <taxon>Diploscapter</taxon>
    </lineage>
</organism>
<dbReference type="EMBL" id="LIAE01005202">
    <property type="protein sequence ID" value="PAV93482.1"/>
    <property type="molecule type" value="Genomic_DNA"/>
</dbReference>
<feature type="region of interest" description="Disordered" evidence="1">
    <location>
        <begin position="94"/>
        <end position="127"/>
    </location>
</feature>
<keyword evidence="3" id="KW-1185">Reference proteome</keyword>